<evidence type="ECO:0000313" key="1">
    <source>
        <dbReference type="EMBL" id="KKL87650.1"/>
    </source>
</evidence>
<protein>
    <submittedName>
        <fullName evidence="1">Uncharacterized protein</fullName>
    </submittedName>
</protein>
<gene>
    <name evidence="1" type="ORF">LCGC14_1932550</name>
</gene>
<sequence length="140" mass="15698">MDDPDMAFLKGPCKECGGKGKVMQWDCHVILCLKCHGVGETYLLGDMVRKKCLRKVRRTHGEPTYYHPDGCDFCHGLGFTPSTELGDWTDAAAAIGTPLILRRNAVEWVVWYQDMEDKQGHDADLMVAIKVMLGNVLEVK</sequence>
<reference evidence="1" key="1">
    <citation type="journal article" date="2015" name="Nature">
        <title>Complex archaea that bridge the gap between prokaryotes and eukaryotes.</title>
        <authorList>
            <person name="Spang A."/>
            <person name="Saw J.H."/>
            <person name="Jorgensen S.L."/>
            <person name="Zaremba-Niedzwiedzka K."/>
            <person name="Martijn J."/>
            <person name="Lind A.E."/>
            <person name="van Eijk R."/>
            <person name="Schleper C."/>
            <person name="Guy L."/>
            <person name="Ettema T.J."/>
        </authorList>
    </citation>
    <scope>NUCLEOTIDE SEQUENCE</scope>
</reference>
<organism evidence="1">
    <name type="scientific">marine sediment metagenome</name>
    <dbReference type="NCBI Taxonomy" id="412755"/>
    <lineage>
        <taxon>unclassified sequences</taxon>
        <taxon>metagenomes</taxon>
        <taxon>ecological metagenomes</taxon>
    </lineage>
</organism>
<dbReference type="AlphaFoldDB" id="A0A0F9I1D1"/>
<accession>A0A0F9I1D1</accession>
<name>A0A0F9I1D1_9ZZZZ</name>
<dbReference type="EMBL" id="LAZR01020778">
    <property type="protein sequence ID" value="KKL87650.1"/>
    <property type="molecule type" value="Genomic_DNA"/>
</dbReference>
<comment type="caution">
    <text evidence="1">The sequence shown here is derived from an EMBL/GenBank/DDBJ whole genome shotgun (WGS) entry which is preliminary data.</text>
</comment>
<proteinExistence type="predicted"/>